<organism evidence="7 8">
    <name type="scientific">Anaeramoeba ignava</name>
    <name type="common">Anaerobic marine amoeba</name>
    <dbReference type="NCBI Taxonomy" id="1746090"/>
    <lineage>
        <taxon>Eukaryota</taxon>
        <taxon>Metamonada</taxon>
        <taxon>Anaeramoebidae</taxon>
        <taxon>Anaeramoeba</taxon>
    </lineage>
</organism>
<feature type="transmembrane region" description="Helical" evidence="6">
    <location>
        <begin position="387"/>
        <end position="405"/>
    </location>
</feature>
<feature type="transmembrane region" description="Helical" evidence="6">
    <location>
        <begin position="441"/>
        <end position="465"/>
    </location>
</feature>
<proteinExistence type="predicted"/>
<feature type="transmembrane region" description="Helical" evidence="6">
    <location>
        <begin position="65"/>
        <end position="82"/>
    </location>
</feature>
<dbReference type="GO" id="GO:0005783">
    <property type="term" value="C:endoplasmic reticulum"/>
    <property type="evidence" value="ECO:0007669"/>
    <property type="project" value="TreeGrafter"/>
</dbReference>
<evidence type="ECO:0000256" key="4">
    <source>
        <dbReference type="ARBA" id="ARBA00023136"/>
    </source>
</evidence>
<feature type="transmembrane region" description="Helical" evidence="6">
    <location>
        <begin position="411"/>
        <end position="429"/>
    </location>
</feature>
<feature type="transmembrane region" description="Helical" evidence="6">
    <location>
        <begin position="270"/>
        <end position="292"/>
    </location>
</feature>
<feature type="transmembrane region" description="Helical" evidence="6">
    <location>
        <begin position="139"/>
        <end position="160"/>
    </location>
</feature>
<dbReference type="PANTHER" id="PTHR13285">
    <property type="entry name" value="ACYLTRANSFERASE"/>
    <property type="match status" value="1"/>
</dbReference>
<feature type="transmembrane region" description="Helical" evidence="6">
    <location>
        <begin position="94"/>
        <end position="127"/>
    </location>
</feature>
<keyword evidence="3 6" id="KW-1133">Transmembrane helix</keyword>
<dbReference type="InterPro" id="IPR004299">
    <property type="entry name" value="MBOAT_fam"/>
</dbReference>
<dbReference type="PANTHER" id="PTHR13285:SF18">
    <property type="entry name" value="PROTEIN-CYSTEINE N-PALMITOYLTRANSFERASE RASP"/>
    <property type="match status" value="1"/>
</dbReference>
<dbReference type="GO" id="GO:0016746">
    <property type="term" value="F:acyltransferase activity"/>
    <property type="evidence" value="ECO:0007669"/>
    <property type="project" value="TreeGrafter"/>
</dbReference>
<feature type="region of interest" description="Disordered" evidence="5">
    <location>
        <begin position="510"/>
        <end position="547"/>
    </location>
</feature>
<gene>
    <name evidence="7" type="ORF">M0811_09495</name>
</gene>
<evidence type="ECO:0000313" key="7">
    <source>
        <dbReference type="EMBL" id="KAJ5072115.1"/>
    </source>
</evidence>
<dbReference type="OrthoDB" id="420606at2759"/>
<dbReference type="Proteomes" id="UP001149090">
    <property type="component" value="Unassembled WGS sequence"/>
</dbReference>
<feature type="compositionally biased region" description="Basic and acidic residues" evidence="5">
    <location>
        <begin position="525"/>
        <end position="547"/>
    </location>
</feature>
<evidence type="ECO:0000256" key="6">
    <source>
        <dbReference type="SAM" id="Phobius"/>
    </source>
</evidence>
<keyword evidence="4 6" id="KW-0472">Membrane</keyword>
<dbReference type="GO" id="GO:0016020">
    <property type="term" value="C:membrane"/>
    <property type="evidence" value="ECO:0007669"/>
    <property type="project" value="UniProtKB-SubCell"/>
</dbReference>
<dbReference type="InterPro" id="IPR051085">
    <property type="entry name" value="MB_O-acyltransferase"/>
</dbReference>
<evidence type="ECO:0000256" key="3">
    <source>
        <dbReference type="ARBA" id="ARBA00022989"/>
    </source>
</evidence>
<feature type="transmembrane region" description="Helical" evidence="6">
    <location>
        <begin position="12"/>
        <end position="30"/>
    </location>
</feature>
<comment type="subcellular location">
    <subcellularLocation>
        <location evidence="1">Membrane</location>
        <topology evidence="1">Multi-pass membrane protein</topology>
    </subcellularLocation>
</comment>
<dbReference type="AlphaFoldDB" id="A0A9Q0LGP5"/>
<protein>
    <submittedName>
        <fullName evidence="7">Protein-cysteine n-palmitoyltransferase rasp</fullName>
    </submittedName>
</protein>
<reference evidence="7" key="1">
    <citation type="submission" date="2022-10" db="EMBL/GenBank/DDBJ databases">
        <title>Novel sulphate-reducing endosymbionts in the free-living metamonad Anaeramoeba.</title>
        <authorList>
            <person name="Jerlstrom-Hultqvist J."/>
            <person name="Cepicka I."/>
            <person name="Gallot-Lavallee L."/>
            <person name="Salas-Leiva D."/>
            <person name="Curtis B.A."/>
            <person name="Zahonova K."/>
            <person name="Pipaliya S."/>
            <person name="Dacks J."/>
            <person name="Roger A.J."/>
        </authorList>
    </citation>
    <scope>NUCLEOTIDE SEQUENCE</scope>
    <source>
        <strain evidence="7">BMAN</strain>
    </source>
</reference>
<feature type="transmembrane region" description="Helical" evidence="6">
    <location>
        <begin position="312"/>
        <end position="332"/>
    </location>
</feature>
<comment type="caution">
    <text evidence="7">The sequence shown here is derived from an EMBL/GenBank/DDBJ whole genome shotgun (WGS) entry which is preliminary data.</text>
</comment>
<evidence type="ECO:0000256" key="1">
    <source>
        <dbReference type="ARBA" id="ARBA00004141"/>
    </source>
</evidence>
<evidence type="ECO:0000313" key="8">
    <source>
        <dbReference type="Proteomes" id="UP001149090"/>
    </source>
</evidence>
<dbReference type="Pfam" id="PF03062">
    <property type="entry name" value="MBOAT"/>
    <property type="match status" value="1"/>
</dbReference>
<evidence type="ECO:0000256" key="2">
    <source>
        <dbReference type="ARBA" id="ARBA00022692"/>
    </source>
</evidence>
<name>A0A9Q0LGP5_ANAIG</name>
<dbReference type="EMBL" id="JAPDFW010000082">
    <property type="protein sequence ID" value="KAJ5072115.1"/>
    <property type="molecule type" value="Genomic_DNA"/>
</dbReference>
<accession>A0A9Q0LGP5</accession>
<dbReference type="OMA" id="GWHRSYN"/>
<feature type="transmembrane region" description="Helical" evidence="6">
    <location>
        <begin position="485"/>
        <end position="502"/>
    </location>
</feature>
<evidence type="ECO:0000256" key="5">
    <source>
        <dbReference type="SAM" id="MobiDB-lite"/>
    </source>
</evidence>
<feature type="transmembrane region" description="Helical" evidence="6">
    <location>
        <begin position="181"/>
        <end position="200"/>
    </location>
</feature>
<feature type="transmembrane region" description="Helical" evidence="6">
    <location>
        <begin position="233"/>
        <end position="258"/>
    </location>
</feature>
<keyword evidence="8" id="KW-1185">Reference proteome</keyword>
<sequence length="547" mass="66071">MGFIEFILEYKFYILTILTHGIWQLFGIRFSQETKGMNRAIRKGWFFGRGKDFSDPQWNVWMKNFFLLFSAMILFLFLSFLVRKLSKNNTRIRLIFYNSFSFIFLFYIHSSTALFVYSIALINFLIIKQFRKQKKTLAILVWIFNSSILFSADYYSGYSWKRMHSSLAWLDNYRGMLRWDIYWNISMLRYISFAFDYHWAETKRKVIDLTDRSSYFKRQERHLPIECYTFEGFIAYIFYVPLYIAGPITTYNAFYSHIQKPQKQFSLKQIFYLLGQVLLYTLGLEIMLHFNYSYSINDSGLWRKMPSYRLPMIGHNVLNFMFVKFVVFWRFFRTIALFDGVETPENMTRCASNNATFAGFWRSWHASFNKWTIRYLYIPLGGKKTEIYSIWIIFTFIGLWHDLFIRWLAWAWFNCFFFSFEIVIMKFFRSPKTEKFRNSKFYYPLYISALILDCFCLIISNLAILHGFQGSYDFIKKMFFTESSWRSWLGVVFTLYVSVEVMKDIRKPKSITDPGERSTTYKIGRKQEKVEKEKVEKDKPKKELKQL</sequence>
<keyword evidence="2 6" id="KW-0812">Transmembrane</keyword>